<protein>
    <recommendedName>
        <fullName evidence="2">G domain-containing protein</fullName>
    </recommendedName>
</protein>
<accession>A0AA39CR41</accession>
<name>A0AA39CR41_9EURO</name>
<evidence type="ECO:0000256" key="1">
    <source>
        <dbReference type="SAM" id="MobiDB-lite"/>
    </source>
</evidence>
<organism evidence="3 4">
    <name type="scientific">Cladophialophora chaetospira</name>
    <dbReference type="NCBI Taxonomy" id="386627"/>
    <lineage>
        <taxon>Eukaryota</taxon>
        <taxon>Fungi</taxon>
        <taxon>Dikarya</taxon>
        <taxon>Ascomycota</taxon>
        <taxon>Pezizomycotina</taxon>
        <taxon>Eurotiomycetes</taxon>
        <taxon>Chaetothyriomycetidae</taxon>
        <taxon>Chaetothyriales</taxon>
        <taxon>Herpotrichiellaceae</taxon>
        <taxon>Cladophialophora</taxon>
    </lineage>
</organism>
<comment type="caution">
    <text evidence="3">The sequence shown here is derived from an EMBL/GenBank/DDBJ whole genome shotgun (WGS) entry which is preliminary data.</text>
</comment>
<keyword evidence="4" id="KW-1185">Reference proteome</keyword>
<dbReference type="InterPro" id="IPR027417">
    <property type="entry name" value="P-loop_NTPase"/>
</dbReference>
<gene>
    <name evidence="3" type="ORF">H2200_000576</name>
</gene>
<dbReference type="Pfam" id="PF01926">
    <property type="entry name" value="MMR_HSR1"/>
    <property type="match status" value="1"/>
</dbReference>
<evidence type="ECO:0000313" key="3">
    <source>
        <dbReference type="EMBL" id="KAJ9616856.1"/>
    </source>
</evidence>
<sequence>MSHLKPNDVIIAVMGMTGSGKSSLISQFETNRPVKTGQALESCTRRVDVYRCEDGEFGRFWLIDTPGFDDTFRSDAEVLGEIANWLNVAYKRDVKLTGILYVHAIRENRMGSKAINSVRSFNKLCGTDALRKVVLVSTFWDVVKLDDGDRREKELKTNPEFWADMLTRGSKVFRHYNTLSTARAIIRHLLEIRTEADKGTFLSISEEMVVHKRRLDQTGAGNILLDALEKQRIKFEEEIARVQAELEKAINRQNEEQRKMLEGLRKVAEESRKRVDADKKRIDTDYESLMRLMAERDALEAAEEQRKEEEKMEDIQKLMADIQSLRDKEKDVEREKQKRNELTARQREMDILKSRRRQQQVLAGQCVIL</sequence>
<reference evidence="3" key="1">
    <citation type="submission" date="2022-10" db="EMBL/GenBank/DDBJ databases">
        <title>Culturing micro-colonial fungi from biological soil crusts in the Mojave desert and describing Neophaeococcomyces mojavensis, and introducing the new genera and species Taxawa tesnikishii.</title>
        <authorList>
            <person name="Kurbessoian T."/>
            <person name="Stajich J.E."/>
        </authorList>
    </citation>
    <scope>NUCLEOTIDE SEQUENCE</scope>
    <source>
        <strain evidence="3">TK_41</strain>
    </source>
</reference>
<dbReference type="AlphaFoldDB" id="A0AA39CR41"/>
<dbReference type="SUPFAM" id="SSF52540">
    <property type="entry name" value="P-loop containing nucleoside triphosphate hydrolases"/>
    <property type="match status" value="1"/>
</dbReference>
<evidence type="ECO:0000259" key="2">
    <source>
        <dbReference type="Pfam" id="PF01926"/>
    </source>
</evidence>
<dbReference type="Gene3D" id="3.40.50.300">
    <property type="entry name" value="P-loop containing nucleotide triphosphate hydrolases"/>
    <property type="match status" value="1"/>
</dbReference>
<feature type="domain" description="G" evidence="2">
    <location>
        <begin position="11"/>
        <end position="102"/>
    </location>
</feature>
<dbReference type="Proteomes" id="UP001172673">
    <property type="component" value="Unassembled WGS sequence"/>
</dbReference>
<feature type="region of interest" description="Disordered" evidence="1">
    <location>
        <begin position="326"/>
        <end position="348"/>
    </location>
</feature>
<proteinExistence type="predicted"/>
<evidence type="ECO:0000313" key="4">
    <source>
        <dbReference type="Proteomes" id="UP001172673"/>
    </source>
</evidence>
<dbReference type="CDD" id="cd00882">
    <property type="entry name" value="Ras_like_GTPase"/>
    <property type="match status" value="1"/>
</dbReference>
<dbReference type="InterPro" id="IPR006073">
    <property type="entry name" value="GTP-bd"/>
</dbReference>
<dbReference type="GO" id="GO:0005525">
    <property type="term" value="F:GTP binding"/>
    <property type="evidence" value="ECO:0007669"/>
    <property type="project" value="InterPro"/>
</dbReference>
<dbReference type="EMBL" id="JAPDRK010000001">
    <property type="protein sequence ID" value="KAJ9616856.1"/>
    <property type="molecule type" value="Genomic_DNA"/>
</dbReference>